<accession>A0A8S2I989</accession>
<dbReference type="EMBL" id="CAJOBA010004944">
    <property type="protein sequence ID" value="CAF3728372.1"/>
    <property type="molecule type" value="Genomic_DNA"/>
</dbReference>
<feature type="non-terminal residue" evidence="2">
    <location>
        <position position="1"/>
    </location>
</feature>
<dbReference type="InterPro" id="IPR001611">
    <property type="entry name" value="Leu-rich_rpt"/>
</dbReference>
<dbReference type="SUPFAM" id="SSF52075">
    <property type="entry name" value="Outer arm dynein light chain 1"/>
    <property type="match status" value="1"/>
</dbReference>
<dbReference type="PROSITE" id="PS51450">
    <property type="entry name" value="LRR"/>
    <property type="match status" value="1"/>
</dbReference>
<dbReference type="EMBL" id="CAJNOK010004940">
    <property type="protein sequence ID" value="CAF0954975.1"/>
    <property type="molecule type" value="Genomic_DNA"/>
</dbReference>
<dbReference type="Gene3D" id="3.80.10.10">
    <property type="entry name" value="Ribonuclease Inhibitor"/>
    <property type="match status" value="1"/>
</dbReference>
<reference evidence="2" key="1">
    <citation type="submission" date="2021-02" db="EMBL/GenBank/DDBJ databases">
        <authorList>
            <person name="Nowell W R."/>
        </authorList>
    </citation>
    <scope>NUCLEOTIDE SEQUENCE</scope>
</reference>
<dbReference type="AlphaFoldDB" id="A0A8S2I989"/>
<evidence type="ECO:0000313" key="2">
    <source>
        <dbReference type="EMBL" id="CAF3728372.1"/>
    </source>
</evidence>
<gene>
    <name evidence="1" type="ORF">OVA965_LOCUS12337</name>
    <name evidence="2" type="ORF">TMI583_LOCUS12338</name>
</gene>
<evidence type="ECO:0000313" key="3">
    <source>
        <dbReference type="Proteomes" id="UP000682733"/>
    </source>
</evidence>
<comment type="caution">
    <text evidence="2">The sequence shown here is derived from an EMBL/GenBank/DDBJ whole genome shotgun (WGS) entry which is preliminary data.</text>
</comment>
<sequence length="80" mass="9560">LVFRHNNLSHIPYQIGRLKNLKELHIQHNKLQILPPDLDLLGQKHIFRYDPNPFVPEINAQLKLGLTHLFDYLKSDDYYQ</sequence>
<dbReference type="Proteomes" id="UP000677228">
    <property type="component" value="Unassembled WGS sequence"/>
</dbReference>
<protein>
    <submittedName>
        <fullName evidence="2">Uncharacterized protein</fullName>
    </submittedName>
</protein>
<name>A0A8S2I989_9BILA</name>
<proteinExistence type="predicted"/>
<organism evidence="2 3">
    <name type="scientific">Didymodactylos carnosus</name>
    <dbReference type="NCBI Taxonomy" id="1234261"/>
    <lineage>
        <taxon>Eukaryota</taxon>
        <taxon>Metazoa</taxon>
        <taxon>Spiralia</taxon>
        <taxon>Gnathifera</taxon>
        <taxon>Rotifera</taxon>
        <taxon>Eurotatoria</taxon>
        <taxon>Bdelloidea</taxon>
        <taxon>Philodinida</taxon>
        <taxon>Philodinidae</taxon>
        <taxon>Didymodactylos</taxon>
    </lineage>
</organism>
<dbReference type="InterPro" id="IPR032675">
    <property type="entry name" value="LRR_dom_sf"/>
</dbReference>
<evidence type="ECO:0000313" key="1">
    <source>
        <dbReference type="EMBL" id="CAF0954975.1"/>
    </source>
</evidence>
<dbReference type="Proteomes" id="UP000682733">
    <property type="component" value="Unassembled WGS sequence"/>
</dbReference>